<evidence type="ECO:0000313" key="1">
    <source>
        <dbReference type="EMBL" id="KAF2874750.1"/>
    </source>
</evidence>
<accession>A0A7C8II38</accession>
<comment type="caution">
    <text evidence="1">The sequence shown here is derived from an EMBL/GenBank/DDBJ whole genome shotgun (WGS) entry which is preliminary data.</text>
</comment>
<name>A0A7C8II38_9PLEO</name>
<proteinExistence type="predicted"/>
<organism evidence="1 2">
    <name type="scientific">Massariosphaeria phaeospora</name>
    <dbReference type="NCBI Taxonomy" id="100035"/>
    <lineage>
        <taxon>Eukaryota</taxon>
        <taxon>Fungi</taxon>
        <taxon>Dikarya</taxon>
        <taxon>Ascomycota</taxon>
        <taxon>Pezizomycotina</taxon>
        <taxon>Dothideomycetes</taxon>
        <taxon>Pleosporomycetidae</taxon>
        <taxon>Pleosporales</taxon>
        <taxon>Pleosporales incertae sedis</taxon>
        <taxon>Massariosphaeria</taxon>
    </lineage>
</organism>
<dbReference type="Proteomes" id="UP000481861">
    <property type="component" value="Unassembled WGS sequence"/>
</dbReference>
<evidence type="ECO:0000313" key="2">
    <source>
        <dbReference type="Proteomes" id="UP000481861"/>
    </source>
</evidence>
<keyword evidence="2" id="KW-1185">Reference proteome</keyword>
<dbReference type="EMBL" id="JAADJZ010000005">
    <property type="protein sequence ID" value="KAF2874750.1"/>
    <property type="molecule type" value="Genomic_DNA"/>
</dbReference>
<reference evidence="1 2" key="1">
    <citation type="submission" date="2020-01" db="EMBL/GenBank/DDBJ databases">
        <authorList>
            <consortium name="DOE Joint Genome Institute"/>
            <person name="Haridas S."/>
            <person name="Albert R."/>
            <person name="Binder M."/>
            <person name="Bloem J."/>
            <person name="Labutti K."/>
            <person name="Salamov A."/>
            <person name="Andreopoulos B."/>
            <person name="Baker S.E."/>
            <person name="Barry K."/>
            <person name="Bills G."/>
            <person name="Bluhm B.H."/>
            <person name="Cannon C."/>
            <person name="Castanera R."/>
            <person name="Culley D.E."/>
            <person name="Daum C."/>
            <person name="Ezra D."/>
            <person name="Gonzalez J.B."/>
            <person name="Henrissat B."/>
            <person name="Kuo A."/>
            <person name="Liang C."/>
            <person name="Lipzen A."/>
            <person name="Lutzoni F."/>
            <person name="Magnuson J."/>
            <person name="Mondo S."/>
            <person name="Nolan M."/>
            <person name="Ohm R."/>
            <person name="Pangilinan J."/>
            <person name="Park H.-J.H."/>
            <person name="Ramirez L."/>
            <person name="Alfaro M."/>
            <person name="Sun H."/>
            <person name="Tritt A."/>
            <person name="Yoshinaga Y."/>
            <person name="Zwiers L.-H.L."/>
            <person name="Turgeon B.G."/>
            <person name="Goodwin S.B."/>
            <person name="Spatafora J.W."/>
            <person name="Crous P.W."/>
            <person name="Grigoriev I.V."/>
        </authorList>
    </citation>
    <scope>NUCLEOTIDE SEQUENCE [LARGE SCALE GENOMIC DNA]</scope>
    <source>
        <strain evidence="1 2">CBS 611.86</strain>
    </source>
</reference>
<dbReference type="AlphaFoldDB" id="A0A7C8II38"/>
<sequence>MQWGCVRWTRKLALYSSFATAARQDCRTLEYHIRCRAQHHGTDDPTCAALNRNRWAFVSLSMYSHAKQRLGRCNQRQLRLTR</sequence>
<gene>
    <name evidence="1" type="ORF">BDV95DRAFT_563524</name>
</gene>
<protein>
    <submittedName>
        <fullName evidence="1">Uncharacterized protein</fullName>
    </submittedName>
</protein>